<dbReference type="RefSeq" id="WP_166451023.1">
    <property type="nucleotide sequence ID" value="NZ_JAAOMA010000004.1"/>
</dbReference>
<feature type="region of interest" description="Disordered" evidence="1">
    <location>
        <begin position="134"/>
        <end position="187"/>
    </location>
</feature>
<organism evidence="2 3">
    <name type="scientific">Chromobacterium fluminis</name>
    <dbReference type="NCBI Taxonomy" id="3044269"/>
    <lineage>
        <taxon>Bacteria</taxon>
        <taxon>Pseudomonadati</taxon>
        <taxon>Pseudomonadota</taxon>
        <taxon>Betaproteobacteria</taxon>
        <taxon>Neisseriales</taxon>
        <taxon>Chromobacteriaceae</taxon>
        <taxon>Chromobacterium</taxon>
    </lineage>
</organism>
<proteinExistence type="predicted"/>
<sequence length="343" mass="36639">MKDVVISRPTELVAYIKALGLTEPSKKIIRNMMALRGDKIRKTISTAYQHKGQETAVSSLGYLKALTFACSPLAVDGLEKIGMKSSIDALPLVADSHGTFRSFKSCLEPALRGVAASQAQLCTLLQTLKNGIAEESPENQESLPESARQESEVLADGHGSAGQSELNAGEEPVTGSSSNTRPASPEVGQAEAVLRKSYHVYGASGAACFSLSLDKDGLRVNLEGASGSAQSYDWNSKINIQLNNAELPMLLGVLLGLLSKVEGAAHGPQRDKGFTIENQSSHLFISIRQKNRGNVSVKMAFTDCFWISAVLQSLLCKSLMVSETVLLTSLRAMANQINATPKS</sequence>
<dbReference type="EMBL" id="JAAOMA010000004">
    <property type="protein sequence ID" value="NHR04513.1"/>
    <property type="molecule type" value="Genomic_DNA"/>
</dbReference>
<accession>A0ABX0L662</accession>
<protein>
    <submittedName>
        <fullName evidence="2">Uncharacterized protein</fullName>
    </submittedName>
</protein>
<reference evidence="2 3" key="1">
    <citation type="submission" date="2020-03" db="EMBL/GenBank/DDBJ databases">
        <title>Draft genome sequence of environmentally isolated cultures.</title>
        <authorList>
            <person name="Wilson H.S."/>
            <person name="De Leon M.E."/>
        </authorList>
    </citation>
    <scope>NUCLEOTIDE SEQUENCE [LARGE SCALE GENOMIC DNA]</scope>
    <source>
        <strain evidence="2 3">HSC-31F16</strain>
    </source>
</reference>
<evidence type="ECO:0000313" key="2">
    <source>
        <dbReference type="EMBL" id="NHR04513.1"/>
    </source>
</evidence>
<keyword evidence="3" id="KW-1185">Reference proteome</keyword>
<name>A0ABX0L662_9NEIS</name>
<evidence type="ECO:0000256" key="1">
    <source>
        <dbReference type="SAM" id="MobiDB-lite"/>
    </source>
</evidence>
<evidence type="ECO:0000313" key="3">
    <source>
        <dbReference type="Proteomes" id="UP001515641"/>
    </source>
</evidence>
<dbReference type="Proteomes" id="UP001515641">
    <property type="component" value="Unassembled WGS sequence"/>
</dbReference>
<comment type="caution">
    <text evidence="2">The sequence shown here is derived from an EMBL/GenBank/DDBJ whole genome shotgun (WGS) entry which is preliminary data.</text>
</comment>
<gene>
    <name evidence="2" type="ORF">HA052_04820</name>
</gene>